<dbReference type="InterPro" id="IPR010177">
    <property type="entry name" value="Paired_CXXCH_1"/>
</dbReference>
<evidence type="ECO:0000259" key="2">
    <source>
        <dbReference type="Pfam" id="PF09699"/>
    </source>
</evidence>
<dbReference type="Proteomes" id="UP001317705">
    <property type="component" value="Chromosome"/>
</dbReference>
<name>A0ABM8ELA5_9BACT</name>
<gene>
    <name evidence="3" type="primary">omcE_2</name>
    <name evidence="3" type="ORF">GURASL_17250</name>
</gene>
<evidence type="ECO:0000313" key="3">
    <source>
        <dbReference type="EMBL" id="BDV42802.1"/>
    </source>
</evidence>
<evidence type="ECO:0000313" key="4">
    <source>
        <dbReference type="Proteomes" id="UP001317705"/>
    </source>
</evidence>
<reference evidence="3 4" key="1">
    <citation type="submission" date="2022-12" db="EMBL/GenBank/DDBJ databases">
        <title>Polyphasic characterization of Geotalea uranireducens NIT-SL11 newly isolated from a complex of sewage sludge and microbially reduced graphene oxide.</title>
        <authorList>
            <person name="Xie L."/>
            <person name="Yoshida N."/>
            <person name="Meng L."/>
        </authorList>
    </citation>
    <scope>NUCLEOTIDE SEQUENCE [LARGE SCALE GENOMIC DNA]</scope>
    <source>
        <strain evidence="3 4">NIT-SL11</strain>
    </source>
</reference>
<feature type="signal peptide" evidence="1">
    <location>
        <begin position="1"/>
        <end position="21"/>
    </location>
</feature>
<sequence>MNKTLAFLAILAFALTPAAFADSVANSFHNLARTGTGEYKTDASGTQMVCIFCHTPHSPVQPAPLWNRLPGTVAAVSYRLYSSTTMENRAVRNGFSADSISLLCLSCHDGSQLGGSNLRIQPLDGNSIVSGSNGETGIAPGRPTRLGPDLKRHHPVNFNVTASGEANRLGEIYLSSGRYVMQTTAVLNGLPLFPSERGERTIECATCHTSHDNDNPPFLRTTMEGNRLCLACHLE</sequence>
<keyword evidence="1" id="KW-0732">Signal</keyword>
<accession>A0ABM8ELA5</accession>
<keyword evidence="4" id="KW-1185">Reference proteome</keyword>
<feature type="chain" id="PRO_5047396152" evidence="1">
    <location>
        <begin position="22"/>
        <end position="235"/>
    </location>
</feature>
<dbReference type="EMBL" id="AP027151">
    <property type="protein sequence ID" value="BDV42802.1"/>
    <property type="molecule type" value="Genomic_DNA"/>
</dbReference>
<dbReference type="InterPro" id="IPR036280">
    <property type="entry name" value="Multihaem_cyt_sf"/>
</dbReference>
<evidence type="ECO:0000256" key="1">
    <source>
        <dbReference type="SAM" id="SignalP"/>
    </source>
</evidence>
<dbReference type="RefSeq" id="WP_282003482.1">
    <property type="nucleotide sequence ID" value="NZ_AP027151.1"/>
</dbReference>
<proteinExistence type="predicted"/>
<feature type="domain" description="Doubled CXXCH motif" evidence="2">
    <location>
        <begin position="203"/>
        <end position="233"/>
    </location>
</feature>
<dbReference type="Pfam" id="PF09699">
    <property type="entry name" value="Paired_CXXCH_1"/>
    <property type="match status" value="1"/>
</dbReference>
<dbReference type="SUPFAM" id="SSF48695">
    <property type="entry name" value="Multiheme cytochromes"/>
    <property type="match status" value="1"/>
</dbReference>
<protein>
    <submittedName>
        <fullName evidence="3">Cytochrome c</fullName>
    </submittedName>
</protein>
<organism evidence="3 4">
    <name type="scientific">Geotalea uraniireducens</name>
    <dbReference type="NCBI Taxonomy" id="351604"/>
    <lineage>
        <taxon>Bacteria</taxon>
        <taxon>Pseudomonadati</taxon>
        <taxon>Thermodesulfobacteriota</taxon>
        <taxon>Desulfuromonadia</taxon>
        <taxon>Geobacterales</taxon>
        <taxon>Geobacteraceae</taxon>
        <taxon>Geotalea</taxon>
    </lineage>
</organism>